<reference evidence="1" key="1">
    <citation type="submission" date="2014-06" db="EMBL/GenBank/DDBJ databases">
        <title>Key roles for freshwater Actinobacteria revealed by deep metagenomic sequencing.</title>
        <authorList>
            <person name="Ghai R."/>
            <person name="Mizuno C.M."/>
            <person name="Picazo A."/>
            <person name="Camacho A."/>
            <person name="Rodriguez-Valera F."/>
        </authorList>
    </citation>
    <scope>NUCLEOTIDE SEQUENCE</scope>
</reference>
<dbReference type="Gene3D" id="3.40.50.300">
    <property type="entry name" value="P-loop containing nucleotide triphosphate hydrolases"/>
    <property type="match status" value="3"/>
</dbReference>
<dbReference type="SUPFAM" id="SSF52540">
    <property type="entry name" value="P-loop containing nucleoside triphosphate hydrolases"/>
    <property type="match status" value="1"/>
</dbReference>
<organism evidence="1">
    <name type="scientific">freshwater metagenome</name>
    <dbReference type="NCBI Taxonomy" id="449393"/>
    <lineage>
        <taxon>unclassified sequences</taxon>
        <taxon>metagenomes</taxon>
        <taxon>ecological metagenomes</taxon>
    </lineage>
</organism>
<sequence>MPELLTSLDQALARAKKLASGKKRVLIGVIGKPGAGKSTLTSYLINNLEPDLTALVPMDGYHLSNKQLQRLNLSDRKGAFNTFDSDGFVSLLRRINLDTDKDIYYPIFHREIEESYSADGVVLKNTQLVITEGNYLLLEKGGWESVKKELSEVWYVKVNDELRLERLTKRHEMFGKDPQAAHEWARGSDEINAELVQTTVASADVIIEI</sequence>
<name>A0A094SHK2_9ZZZZ</name>
<comment type="caution">
    <text evidence="1">The sequence shown here is derived from an EMBL/GenBank/DDBJ whole genome shotgun (WGS) entry which is preliminary data.</text>
</comment>
<dbReference type="PANTHER" id="PTHR10285">
    <property type="entry name" value="URIDINE KINASE"/>
    <property type="match status" value="1"/>
</dbReference>
<keyword evidence="1" id="KW-0808">Transferase</keyword>
<dbReference type="EMBL" id="JNSL01000053">
    <property type="protein sequence ID" value="KGA17853.1"/>
    <property type="molecule type" value="Genomic_DNA"/>
</dbReference>
<dbReference type="NCBIfam" id="NF006743">
    <property type="entry name" value="PRK09270.1-2"/>
    <property type="match status" value="1"/>
</dbReference>
<protein>
    <submittedName>
        <fullName evidence="1">Panthothenate kinase</fullName>
    </submittedName>
</protein>
<dbReference type="InterPro" id="IPR027417">
    <property type="entry name" value="P-loop_NTPase"/>
</dbReference>
<proteinExistence type="predicted"/>
<gene>
    <name evidence="1" type="ORF">GM51_9530</name>
</gene>
<keyword evidence="1" id="KW-0418">Kinase</keyword>
<dbReference type="GO" id="GO:0016301">
    <property type="term" value="F:kinase activity"/>
    <property type="evidence" value="ECO:0007669"/>
    <property type="project" value="UniProtKB-KW"/>
</dbReference>
<dbReference type="AlphaFoldDB" id="A0A094SHK2"/>
<evidence type="ECO:0000313" key="1">
    <source>
        <dbReference type="EMBL" id="KGA17853.1"/>
    </source>
</evidence>
<accession>A0A094SHK2</accession>